<name>A0A182S024_ANOFN</name>
<evidence type="ECO:0000313" key="4">
    <source>
        <dbReference type="EnsemblMetazoa" id="AFUN011907-PA"/>
    </source>
</evidence>
<sequence>MSGIGWLCSIGRKHGPVSHVFPFCLRRPSTRIWAREMLLKRNQNANQLLHSILNEELDNTIVNFMRLSRADFAYLLELVTPRIRRQDTYMRDAITPKEKLIITLRFLASGDSYRSLEYAYRLPSTREDWLNVSDEFSSKWKFPHAIGVIDGKHVPIKAPANSGSDYFNKQFFNIVLLVIVYANCNFMYADLGCKGRISDSGIL</sequence>
<dbReference type="InterPro" id="IPR027806">
    <property type="entry name" value="HARBI1_dom"/>
</dbReference>
<dbReference type="AlphaFoldDB" id="A0A182S024"/>
<dbReference type="VEuPathDB" id="VectorBase:AFUN011907"/>
<protein>
    <submittedName>
        <fullName evidence="4">DDE Tnp4 domain-containing protein</fullName>
    </submittedName>
</protein>
<reference evidence="4" key="1">
    <citation type="submission" date="2020-05" db="UniProtKB">
        <authorList>
            <consortium name="EnsemblMetazoa"/>
        </authorList>
    </citation>
    <scope>IDENTIFICATION</scope>
    <source>
        <strain evidence="4">FUMOZ</strain>
    </source>
</reference>
<dbReference type="GO" id="GO:0046872">
    <property type="term" value="F:metal ion binding"/>
    <property type="evidence" value="ECO:0007669"/>
    <property type="project" value="UniProtKB-KW"/>
</dbReference>
<evidence type="ECO:0000256" key="2">
    <source>
        <dbReference type="ARBA" id="ARBA00022723"/>
    </source>
</evidence>
<dbReference type="VEuPathDB" id="VectorBase:AFUN2_002966"/>
<organism evidence="4">
    <name type="scientific">Anopheles funestus</name>
    <name type="common">African malaria mosquito</name>
    <dbReference type="NCBI Taxonomy" id="62324"/>
    <lineage>
        <taxon>Eukaryota</taxon>
        <taxon>Metazoa</taxon>
        <taxon>Ecdysozoa</taxon>
        <taxon>Arthropoda</taxon>
        <taxon>Hexapoda</taxon>
        <taxon>Insecta</taxon>
        <taxon>Pterygota</taxon>
        <taxon>Neoptera</taxon>
        <taxon>Endopterygota</taxon>
        <taxon>Diptera</taxon>
        <taxon>Nematocera</taxon>
        <taxon>Culicoidea</taxon>
        <taxon>Culicidae</taxon>
        <taxon>Anophelinae</taxon>
        <taxon>Anopheles</taxon>
    </lineage>
</organism>
<evidence type="ECO:0000256" key="1">
    <source>
        <dbReference type="ARBA" id="ARBA00001968"/>
    </source>
</evidence>
<dbReference type="EnsemblMetazoa" id="AFUN011907-RA">
    <property type="protein sequence ID" value="AFUN011907-PA"/>
    <property type="gene ID" value="AFUN011907"/>
</dbReference>
<dbReference type="STRING" id="62324.A0A182S024"/>
<comment type="cofactor">
    <cofactor evidence="1">
        <name>a divalent metal cation</name>
        <dbReference type="ChEBI" id="CHEBI:60240"/>
    </cofactor>
</comment>
<proteinExistence type="predicted"/>
<keyword evidence="2" id="KW-0479">Metal-binding</keyword>
<accession>A0A182S024</accession>
<dbReference type="Pfam" id="PF13359">
    <property type="entry name" value="DDE_Tnp_4"/>
    <property type="match status" value="1"/>
</dbReference>
<feature type="domain" description="DDE Tnp4" evidence="3">
    <location>
        <begin position="149"/>
        <end position="202"/>
    </location>
</feature>
<evidence type="ECO:0000259" key="3">
    <source>
        <dbReference type="Pfam" id="PF13359"/>
    </source>
</evidence>